<evidence type="ECO:0000313" key="2">
    <source>
        <dbReference type="EMBL" id="SUH34604.1"/>
    </source>
</evidence>
<name>A0A379WL89_SALET</name>
<dbReference type="InterPro" id="IPR033423">
    <property type="entry name" value="GAPES4"/>
</dbReference>
<evidence type="ECO:0000259" key="1">
    <source>
        <dbReference type="Pfam" id="PF17157"/>
    </source>
</evidence>
<dbReference type="EMBL" id="UGXT01000002">
    <property type="protein sequence ID" value="SUH34604.1"/>
    <property type="molecule type" value="Genomic_DNA"/>
</dbReference>
<evidence type="ECO:0000313" key="3">
    <source>
        <dbReference type="Proteomes" id="UP000254712"/>
    </source>
</evidence>
<dbReference type="Pfam" id="PF17157">
    <property type="entry name" value="GAPES4"/>
    <property type="match status" value="1"/>
</dbReference>
<gene>
    <name evidence="2" type="primary">yhdA_1</name>
    <name evidence="2" type="ORF">NCTC8261_00793</name>
</gene>
<dbReference type="AlphaFoldDB" id="A0A379WL89"/>
<protein>
    <submittedName>
        <fullName evidence="2">Lipoprotein</fullName>
    </submittedName>
</protein>
<dbReference type="Proteomes" id="UP000254712">
    <property type="component" value="Unassembled WGS sequence"/>
</dbReference>
<reference evidence="2 3" key="1">
    <citation type="submission" date="2018-06" db="EMBL/GenBank/DDBJ databases">
        <authorList>
            <consortium name="Pathogen Informatics"/>
            <person name="Doyle S."/>
        </authorList>
    </citation>
    <scope>NUCLEOTIDE SEQUENCE [LARGE SCALE GENOMIC DNA]</scope>
    <source>
        <strain evidence="2 3">NCTC8261</strain>
    </source>
</reference>
<proteinExistence type="predicted"/>
<keyword evidence="2" id="KW-0449">Lipoprotein</keyword>
<organism evidence="2 3">
    <name type="scientific">Salmonella enterica I</name>
    <dbReference type="NCBI Taxonomy" id="59201"/>
    <lineage>
        <taxon>Bacteria</taxon>
        <taxon>Pseudomonadati</taxon>
        <taxon>Pseudomonadota</taxon>
        <taxon>Gammaproteobacteria</taxon>
        <taxon>Enterobacterales</taxon>
        <taxon>Enterobacteriaceae</taxon>
        <taxon>Salmonella</taxon>
    </lineage>
</organism>
<sequence>MTLIGCSLSFYNAVQYKYVSRVQATATAIDTHLVTHDIVSLTPQIDELMIASDIVRVDLLQGERSVYSHSRARGYRPAGTSDMYRELVVPLIKHPGMSLRLVYQDRWVTIFTH</sequence>
<accession>A0A379WL89</accession>
<feature type="domain" description="Gammaproteobacterial periplasmic sensor" evidence="1">
    <location>
        <begin position="14"/>
        <end position="105"/>
    </location>
</feature>